<dbReference type="RefSeq" id="WP_306840112.1">
    <property type="nucleotide sequence ID" value="NZ_JAUSRF010000031.1"/>
</dbReference>
<proteinExistence type="predicted"/>
<comment type="caution">
    <text evidence="1">The sequence shown here is derived from an EMBL/GenBank/DDBJ whole genome shotgun (WGS) entry which is preliminary data.</text>
</comment>
<organism evidence="1 2">
    <name type="scientific">Neorhizobium huautlense</name>
    <dbReference type="NCBI Taxonomy" id="67774"/>
    <lineage>
        <taxon>Bacteria</taxon>
        <taxon>Pseudomonadati</taxon>
        <taxon>Pseudomonadota</taxon>
        <taxon>Alphaproteobacteria</taxon>
        <taxon>Hyphomicrobiales</taxon>
        <taxon>Rhizobiaceae</taxon>
        <taxon>Rhizobium/Agrobacterium group</taxon>
        <taxon>Neorhizobium</taxon>
    </lineage>
</organism>
<name>A0ABT9Q1L2_9HYPH</name>
<dbReference type="Proteomes" id="UP001241472">
    <property type="component" value="Unassembled WGS sequence"/>
</dbReference>
<gene>
    <name evidence="1" type="ORF">J2T09_005400</name>
</gene>
<evidence type="ECO:0000313" key="1">
    <source>
        <dbReference type="EMBL" id="MDP9840612.1"/>
    </source>
</evidence>
<accession>A0ABT9Q1L2</accession>
<keyword evidence="2" id="KW-1185">Reference proteome</keyword>
<reference evidence="1 2" key="1">
    <citation type="submission" date="2023-07" db="EMBL/GenBank/DDBJ databases">
        <title>Sorghum-associated microbial communities from plants grown in Nebraska, USA.</title>
        <authorList>
            <person name="Schachtman D."/>
        </authorList>
    </citation>
    <scope>NUCLEOTIDE SEQUENCE [LARGE SCALE GENOMIC DNA]</scope>
    <source>
        <strain evidence="1 2">DS1307</strain>
    </source>
</reference>
<evidence type="ECO:0000313" key="2">
    <source>
        <dbReference type="Proteomes" id="UP001241472"/>
    </source>
</evidence>
<protein>
    <submittedName>
        <fullName evidence="1">Uncharacterized protein</fullName>
    </submittedName>
</protein>
<sequence length="170" mass="18253">MKVSADPNLDNLNSRLITVNSVEELKQIGGIANAQFKEGNDRHLNYPDEVASSIMSAIDRAKSDNCALESFIEPHHLQNIDAAMLAFVNGNSEKVKGYEPVINALKFPAQILVTAGEDITVTPSNPLIIGENSPFVQGGLALFGTVTVEPGGQIQILIPVTFQASQLILK</sequence>
<dbReference type="EMBL" id="JAUSRF010000031">
    <property type="protein sequence ID" value="MDP9840612.1"/>
    <property type="molecule type" value="Genomic_DNA"/>
</dbReference>